<dbReference type="PANTHER" id="PTHR37316">
    <property type="entry name" value="TEICHOIC ACID GLYCEROL-PHOSPHATE PRIMASE"/>
    <property type="match status" value="1"/>
</dbReference>
<dbReference type="EMBL" id="CP002158">
    <property type="protein sequence ID" value="ADL26006.1"/>
    <property type="molecule type" value="Genomic_DNA"/>
</dbReference>
<keyword evidence="5" id="KW-0777">Teichoic acid biosynthesis</keyword>
<evidence type="ECO:0000256" key="2">
    <source>
        <dbReference type="ARBA" id="ARBA00010488"/>
    </source>
</evidence>
<keyword evidence="4 9" id="KW-0808">Transferase</keyword>
<dbReference type="PANTHER" id="PTHR37316:SF3">
    <property type="entry name" value="TEICHOIC ACID GLYCEROL-PHOSPHATE TRANSFERASE"/>
    <property type="match status" value="1"/>
</dbReference>
<dbReference type="EMBL" id="CP001792">
    <property type="protein sequence ID" value="ACX74572.1"/>
    <property type="molecule type" value="Genomic_DNA"/>
</dbReference>
<evidence type="ECO:0000256" key="7">
    <source>
        <dbReference type="SAM" id="Phobius"/>
    </source>
</evidence>
<proteinExistence type="inferred from homology"/>
<evidence type="ECO:0000256" key="4">
    <source>
        <dbReference type="ARBA" id="ARBA00022679"/>
    </source>
</evidence>
<dbReference type="InterPro" id="IPR043148">
    <property type="entry name" value="TagF_C"/>
</dbReference>
<dbReference type="InterPro" id="IPR051612">
    <property type="entry name" value="Teichoic_Acid_Biosynth"/>
</dbReference>
<feature type="transmembrane region" description="Helical" evidence="7">
    <location>
        <begin position="6"/>
        <end position="26"/>
    </location>
</feature>
<dbReference type="InterPro" id="IPR043149">
    <property type="entry name" value="TagF_N"/>
</dbReference>
<comment type="similarity">
    <text evidence="2">Belongs to the CDP-glycerol glycerophosphotransferase family.</text>
</comment>
<evidence type="ECO:0000313" key="11">
    <source>
        <dbReference type="Proteomes" id="UP000001497"/>
    </source>
</evidence>
<dbReference type="AlphaFoldDB" id="C9RPA8"/>
<dbReference type="Proteomes" id="UP000000517">
    <property type="component" value="Chromosome"/>
</dbReference>
<gene>
    <name evidence="8" type="ordered locus">Fisuc_0967</name>
    <name evidence="9" type="ordered locus">FSU_1413</name>
</gene>
<evidence type="ECO:0000313" key="10">
    <source>
        <dbReference type="Proteomes" id="UP000000517"/>
    </source>
</evidence>
<dbReference type="eggNOG" id="COG1887">
    <property type="taxonomic scope" value="Bacteria"/>
</dbReference>
<sequence length="393" mass="45700">MMFINKFLWLSYNLFNYLLYCVSFLLPRKKNRWVFGSWFGNQISDNSLAMYNYVKKCYPQLELIWMARSPEKFNLDCKIVKRNSIKGMFYVATAKVAFVNQGYFDLCTFNLLGGAYKVQLWHGVPWKKICNDTVDLPGNIVESFTQWLVRKLSNYDLYITPSDSYATIAQSAFNAPVNAILKVGQPRNQVLYDEVFCKKSRKDLLDACGMNGECKIVVYMPTFRDKKAKAESFFEPSLCQSVNQLAKEFDFVLIEKSHFQDISRGKESLLSNERVFLCPNLDAQTLLAGADILITDYSSCFFDFLICDRPIIHFAYDYEYYKNKDRGLYYDIEDVACGTVAVNHDELLTAIRDNICNPNLEQLRRQEKRDKFIKYESSDCCKIIMEFVLNKIG</sequence>
<dbReference type="STRING" id="59374.FSU_1413"/>
<evidence type="ECO:0000256" key="1">
    <source>
        <dbReference type="ARBA" id="ARBA00004202"/>
    </source>
</evidence>
<evidence type="ECO:0000313" key="9">
    <source>
        <dbReference type="EMBL" id="ADL26006.1"/>
    </source>
</evidence>
<accession>C9RPA8</accession>
<dbReference type="RefSeq" id="WP_014545706.1">
    <property type="nucleotide sequence ID" value="NC_013410.1"/>
</dbReference>
<dbReference type="InterPro" id="IPR007554">
    <property type="entry name" value="Glycerophosphate_synth"/>
</dbReference>
<keyword evidence="7" id="KW-1133">Transmembrane helix</keyword>
<dbReference type="KEGG" id="fsc:FSU_1413"/>
<dbReference type="Gene3D" id="3.40.50.11820">
    <property type="match status" value="1"/>
</dbReference>
<dbReference type="HOGENOM" id="CLU_029598_1_1_0"/>
<evidence type="ECO:0000313" key="8">
    <source>
        <dbReference type="EMBL" id="ACX74572.1"/>
    </source>
</evidence>
<reference evidence="8 11" key="1">
    <citation type="submission" date="2009-10" db="EMBL/GenBank/DDBJ databases">
        <title>Complete sequence of Fibrobacter succinogenes subsp. succinogenes S85.</title>
        <authorList>
            <consortium name="US DOE Joint Genome Institute"/>
            <person name="Lucas S."/>
            <person name="Copeland A."/>
            <person name="Lapidus A."/>
            <person name="Glavina del Rio T."/>
            <person name="Tice H."/>
            <person name="Bruce D."/>
            <person name="Goodwin L."/>
            <person name="Pitluck S."/>
            <person name="Chertkov O."/>
            <person name="Detter J.C."/>
            <person name="Han C."/>
            <person name="Tapia R."/>
            <person name="Larimer F."/>
            <person name="Land M."/>
            <person name="Hauser L."/>
            <person name="Kyrpides N."/>
            <person name="Mikhailova N."/>
            <person name="Weimer P.J."/>
            <person name="Stevenson D.M."/>
            <person name="Boyum J."/>
            <person name="Brumm P.I."/>
            <person name="Mead D."/>
        </authorList>
    </citation>
    <scope>NUCLEOTIDE SEQUENCE [LARGE SCALE GENOMIC DNA]</scope>
    <source>
        <strain evidence="11">ATCC 19169 / S85</strain>
        <strain evidence="8">S85</strain>
    </source>
</reference>
<dbReference type="OrthoDB" id="9807097at2"/>
<evidence type="ECO:0000256" key="5">
    <source>
        <dbReference type="ARBA" id="ARBA00022944"/>
    </source>
</evidence>
<evidence type="ECO:0000256" key="3">
    <source>
        <dbReference type="ARBA" id="ARBA00022475"/>
    </source>
</evidence>
<dbReference type="GO" id="GO:0047355">
    <property type="term" value="F:CDP-glycerol glycerophosphotransferase activity"/>
    <property type="evidence" value="ECO:0007669"/>
    <property type="project" value="InterPro"/>
</dbReference>
<keyword evidence="7" id="KW-0812">Transmembrane</keyword>
<keyword evidence="6 7" id="KW-0472">Membrane</keyword>
<keyword evidence="11" id="KW-1185">Reference proteome</keyword>
<organism evidence="9 10">
    <name type="scientific">Fibrobacter succinogenes (strain ATCC 19169 / S85)</name>
    <dbReference type="NCBI Taxonomy" id="59374"/>
    <lineage>
        <taxon>Bacteria</taxon>
        <taxon>Pseudomonadati</taxon>
        <taxon>Fibrobacterota</taxon>
        <taxon>Fibrobacteria</taxon>
        <taxon>Fibrobacterales</taxon>
        <taxon>Fibrobacteraceae</taxon>
        <taxon>Fibrobacter</taxon>
    </lineage>
</organism>
<dbReference type="Gene3D" id="3.40.50.12580">
    <property type="match status" value="1"/>
</dbReference>
<dbReference type="GO" id="GO:0019350">
    <property type="term" value="P:teichoic acid biosynthetic process"/>
    <property type="evidence" value="ECO:0007669"/>
    <property type="project" value="UniProtKB-KW"/>
</dbReference>
<dbReference type="GO" id="GO:0005886">
    <property type="term" value="C:plasma membrane"/>
    <property type="evidence" value="ECO:0007669"/>
    <property type="project" value="UniProtKB-SubCell"/>
</dbReference>
<reference evidence="9" key="3">
    <citation type="submission" date="2010-08" db="EMBL/GenBank/DDBJ databases">
        <authorList>
            <person name="Durkin A.S."/>
            <person name="Nelson K.E."/>
            <person name="Morrison M."/>
            <person name="Forsberg C.W."/>
            <person name="Wilson D.B."/>
            <person name="Russell J.B."/>
            <person name="Cann I.K.O."/>
            <person name="Mackie R.I."/>
            <person name="White B.A."/>
        </authorList>
    </citation>
    <scope>NUCLEOTIDE SEQUENCE</scope>
    <source>
        <strain evidence="9">S85</strain>
    </source>
</reference>
<dbReference type="Pfam" id="PF04464">
    <property type="entry name" value="Glyphos_transf"/>
    <property type="match status" value="1"/>
</dbReference>
<keyword evidence="3" id="KW-1003">Cell membrane</keyword>
<protein>
    <submittedName>
        <fullName evidence="8">CDP-glycerol:poly(Glycerophosphate) glycerophosphotransferase</fullName>
    </submittedName>
    <submittedName>
        <fullName evidence="9">Putative CDP-glycerol:glycerophosphate glycerophosphotransferase</fullName>
    </submittedName>
</protein>
<comment type="subcellular location">
    <subcellularLocation>
        <location evidence="1">Cell membrane</location>
        <topology evidence="1">Peripheral membrane protein</topology>
    </subcellularLocation>
</comment>
<name>C9RPA8_FIBSS</name>
<evidence type="ECO:0000256" key="6">
    <source>
        <dbReference type="ARBA" id="ARBA00023136"/>
    </source>
</evidence>
<reference evidence="10" key="2">
    <citation type="submission" date="2010-08" db="EMBL/GenBank/DDBJ databases">
        <title>Complete sequence of Fibrobacter succinogenes subsp. succinogenes S85.</title>
        <authorList>
            <person name="Durkin A.S."/>
            <person name="Nelson K.E."/>
            <person name="Morrison M."/>
            <person name="Forsberg C.W."/>
            <person name="Wilson D.B."/>
            <person name="Russell J.B."/>
            <person name="Cann I.K.O."/>
            <person name="Mackie R.I."/>
            <person name="White B.A."/>
        </authorList>
    </citation>
    <scope>NUCLEOTIDE SEQUENCE [LARGE SCALE GENOMIC DNA]</scope>
    <source>
        <strain evidence="10">ATCC 19169 / S85</strain>
    </source>
</reference>
<dbReference type="KEGG" id="fsu:Fisuc_0967"/>
<dbReference type="SUPFAM" id="SSF53756">
    <property type="entry name" value="UDP-Glycosyltransferase/glycogen phosphorylase"/>
    <property type="match status" value="1"/>
</dbReference>
<dbReference type="Proteomes" id="UP000001497">
    <property type="component" value="Chromosome"/>
</dbReference>